<dbReference type="OrthoDB" id="645815at2759"/>
<feature type="domain" description="NADP-dependent oxidoreductase" evidence="3">
    <location>
        <begin position="1"/>
        <end position="131"/>
    </location>
</feature>
<keyword evidence="2" id="KW-0560">Oxidoreductase</keyword>
<dbReference type="InterPro" id="IPR050791">
    <property type="entry name" value="Aldo-Keto_reductase"/>
</dbReference>
<dbReference type="SUPFAM" id="SSF51430">
    <property type="entry name" value="NAD(P)-linked oxidoreductase"/>
    <property type="match status" value="1"/>
</dbReference>
<evidence type="ECO:0000313" key="5">
    <source>
        <dbReference type="Proteomes" id="UP000036987"/>
    </source>
</evidence>
<dbReference type="Proteomes" id="UP000036987">
    <property type="component" value="Unassembled WGS sequence"/>
</dbReference>
<dbReference type="PANTHER" id="PTHR43625">
    <property type="entry name" value="AFLATOXIN B1 ALDEHYDE REDUCTASE"/>
    <property type="match status" value="1"/>
</dbReference>
<proteinExistence type="predicted"/>
<organism evidence="4 5">
    <name type="scientific">Zostera marina</name>
    <name type="common">Eelgrass</name>
    <dbReference type="NCBI Taxonomy" id="29655"/>
    <lineage>
        <taxon>Eukaryota</taxon>
        <taxon>Viridiplantae</taxon>
        <taxon>Streptophyta</taxon>
        <taxon>Embryophyta</taxon>
        <taxon>Tracheophyta</taxon>
        <taxon>Spermatophyta</taxon>
        <taxon>Magnoliopsida</taxon>
        <taxon>Liliopsida</taxon>
        <taxon>Zosteraceae</taxon>
        <taxon>Zostera</taxon>
    </lineage>
</organism>
<dbReference type="OMA" id="THYPREY"/>
<evidence type="ECO:0000256" key="1">
    <source>
        <dbReference type="ARBA" id="ARBA00022857"/>
    </source>
</evidence>
<dbReference type="AlphaFoldDB" id="A0A0K9NPU4"/>
<dbReference type="GO" id="GO:0005737">
    <property type="term" value="C:cytoplasm"/>
    <property type="evidence" value="ECO:0000318"/>
    <property type="project" value="GO_Central"/>
</dbReference>
<comment type="caution">
    <text evidence="4">The sequence shown here is derived from an EMBL/GenBank/DDBJ whole genome shotgun (WGS) entry which is preliminary data.</text>
</comment>
<feature type="non-terminal residue" evidence="4">
    <location>
        <position position="1"/>
    </location>
</feature>
<dbReference type="GO" id="GO:0016491">
    <property type="term" value="F:oxidoreductase activity"/>
    <property type="evidence" value="ECO:0007669"/>
    <property type="project" value="UniProtKB-KW"/>
</dbReference>
<keyword evidence="5" id="KW-1185">Reference proteome</keyword>
<dbReference type="Pfam" id="PF00248">
    <property type="entry name" value="Aldo_ket_red"/>
    <property type="match status" value="1"/>
</dbReference>
<evidence type="ECO:0000313" key="4">
    <source>
        <dbReference type="EMBL" id="KMZ58786.1"/>
    </source>
</evidence>
<sequence length="165" mass="18636">WSLWTRDVEKEIVPTCRELGIGIVCYSPLGRGFLALGVKLIDVLSENDYRKGSPRFEKENSEQNEVMFQRVSEMAKRKGCTPSQLALAWIHHQGPDVCPIPGTTKIHNLKSNIKALTVKLTPKEMFELESFASADNIKGARYGPSYSTYTWMNSDTPPLSSWRTN</sequence>
<dbReference type="STRING" id="29655.A0A0K9NPU4"/>
<accession>A0A0K9NPU4</accession>
<dbReference type="InterPro" id="IPR023210">
    <property type="entry name" value="NADP_OxRdtase_dom"/>
</dbReference>
<dbReference type="EMBL" id="LFYR01001891">
    <property type="protein sequence ID" value="KMZ58786.1"/>
    <property type="molecule type" value="Genomic_DNA"/>
</dbReference>
<dbReference type="InterPro" id="IPR036812">
    <property type="entry name" value="NAD(P)_OxRdtase_dom_sf"/>
</dbReference>
<keyword evidence="1" id="KW-0521">NADP</keyword>
<evidence type="ECO:0000256" key="2">
    <source>
        <dbReference type="ARBA" id="ARBA00023002"/>
    </source>
</evidence>
<gene>
    <name evidence="4" type="ORF">ZOSMA_7441G00010</name>
</gene>
<name>A0A0K9NPU4_ZOSMR</name>
<protein>
    <recommendedName>
        <fullName evidence="3">NADP-dependent oxidoreductase domain-containing protein</fullName>
    </recommendedName>
</protein>
<dbReference type="PANTHER" id="PTHR43625:SF40">
    <property type="entry name" value="ALDO-KETO REDUCTASE YAKC [NADP(+)]"/>
    <property type="match status" value="1"/>
</dbReference>
<reference evidence="5" key="1">
    <citation type="journal article" date="2016" name="Nature">
        <title>The genome of the seagrass Zostera marina reveals angiosperm adaptation to the sea.</title>
        <authorList>
            <person name="Olsen J.L."/>
            <person name="Rouze P."/>
            <person name="Verhelst B."/>
            <person name="Lin Y.-C."/>
            <person name="Bayer T."/>
            <person name="Collen J."/>
            <person name="Dattolo E."/>
            <person name="De Paoli E."/>
            <person name="Dittami S."/>
            <person name="Maumus F."/>
            <person name="Michel G."/>
            <person name="Kersting A."/>
            <person name="Lauritano C."/>
            <person name="Lohaus R."/>
            <person name="Toepel M."/>
            <person name="Tonon T."/>
            <person name="Vanneste K."/>
            <person name="Amirebrahimi M."/>
            <person name="Brakel J."/>
            <person name="Bostroem C."/>
            <person name="Chovatia M."/>
            <person name="Grimwood J."/>
            <person name="Jenkins J.W."/>
            <person name="Jueterbock A."/>
            <person name="Mraz A."/>
            <person name="Stam W.T."/>
            <person name="Tice H."/>
            <person name="Bornberg-Bauer E."/>
            <person name="Green P.J."/>
            <person name="Pearson G.A."/>
            <person name="Procaccini G."/>
            <person name="Duarte C.M."/>
            <person name="Schmutz J."/>
            <person name="Reusch T.B.H."/>
            <person name="Van de Peer Y."/>
        </authorList>
    </citation>
    <scope>NUCLEOTIDE SEQUENCE [LARGE SCALE GENOMIC DNA]</scope>
    <source>
        <strain evidence="5">cv. Finnish</strain>
    </source>
</reference>
<dbReference type="Gene3D" id="3.20.20.100">
    <property type="entry name" value="NADP-dependent oxidoreductase domain"/>
    <property type="match status" value="1"/>
</dbReference>
<evidence type="ECO:0000259" key="3">
    <source>
        <dbReference type="Pfam" id="PF00248"/>
    </source>
</evidence>